<evidence type="ECO:0000313" key="1">
    <source>
        <dbReference type="EMBL" id="CAG8702027.1"/>
    </source>
</evidence>
<feature type="non-terminal residue" evidence="1">
    <location>
        <position position="78"/>
    </location>
</feature>
<name>A0ACA9PBY2_9GLOM</name>
<gene>
    <name evidence="1" type="ORF">DHETER_LOCUS11805</name>
</gene>
<keyword evidence="2" id="KW-1185">Reference proteome</keyword>
<feature type="non-terminal residue" evidence="1">
    <location>
        <position position="1"/>
    </location>
</feature>
<dbReference type="Proteomes" id="UP000789702">
    <property type="component" value="Unassembled WGS sequence"/>
</dbReference>
<sequence>VQSEKEDSELYLNPWQDVQSPAAYLSYVEELPTASLEDEEESIEEKIEKMEVSEELNDKQQKEAKDLIKKEKEIFAQS</sequence>
<accession>A0ACA9PBY2</accession>
<protein>
    <submittedName>
        <fullName evidence="1">10541_t:CDS:1</fullName>
    </submittedName>
</protein>
<organism evidence="1 2">
    <name type="scientific">Dentiscutata heterogama</name>
    <dbReference type="NCBI Taxonomy" id="1316150"/>
    <lineage>
        <taxon>Eukaryota</taxon>
        <taxon>Fungi</taxon>
        <taxon>Fungi incertae sedis</taxon>
        <taxon>Mucoromycota</taxon>
        <taxon>Glomeromycotina</taxon>
        <taxon>Glomeromycetes</taxon>
        <taxon>Diversisporales</taxon>
        <taxon>Gigasporaceae</taxon>
        <taxon>Dentiscutata</taxon>
    </lineage>
</organism>
<proteinExistence type="predicted"/>
<comment type="caution">
    <text evidence="1">The sequence shown here is derived from an EMBL/GenBank/DDBJ whole genome shotgun (WGS) entry which is preliminary data.</text>
</comment>
<reference evidence="1" key="1">
    <citation type="submission" date="2021-06" db="EMBL/GenBank/DDBJ databases">
        <authorList>
            <person name="Kallberg Y."/>
            <person name="Tangrot J."/>
            <person name="Rosling A."/>
        </authorList>
    </citation>
    <scope>NUCLEOTIDE SEQUENCE</scope>
    <source>
        <strain evidence="1">IL203A</strain>
    </source>
</reference>
<evidence type="ECO:0000313" key="2">
    <source>
        <dbReference type="Proteomes" id="UP000789702"/>
    </source>
</evidence>
<dbReference type="EMBL" id="CAJVPU010026971">
    <property type="protein sequence ID" value="CAG8702027.1"/>
    <property type="molecule type" value="Genomic_DNA"/>
</dbReference>